<feature type="binding site" evidence="7">
    <location>
        <position position="120"/>
    </location>
    <ligand>
        <name>ATP</name>
        <dbReference type="ChEBI" id="CHEBI:30616"/>
    </ligand>
</feature>
<dbReference type="InterPro" id="IPR027417">
    <property type="entry name" value="P-loop_NTPase"/>
</dbReference>
<dbReference type="PANTHER" id="PTHR21087:SF16">
    <property type="entry name" value="SHIKIMATE KINASE 1, CHLOROPLASTIC"/>
    <property type="match status" value="1"/>
</dbReference>
<dbReference type="EMBL" id="JAAVJR010000010">
    <property type="protein sequence ID" value="NJW53986.1"/>
    <property type="molecule type" value="Genomic_DNA"/>
</dbReference>
<feature type="binding site" evidence="7">
    <location>
        <position position="56"/>
    </location>
    <ligand>
        <name>substrate</name>
    </ligand>
</feature>
<keyword evidence="5 7" id="KW-0067">ATP-binding</keyword>
<dbReference type="PANTHER" id="PTHR21087">
    <property type="entry name" value="SHIKIMATE KINASE"/>
    <property type="match status" value="1"/>
</dbReference>
<evidence type="ECO:0000256" key="3">
    <source>
        <dbReference type="ARBA" id="ARBA00022741"/>
    </source>
</evidence>
<keyword evidence="2 7" id="KW-0808">Transferase</keyword>
<evidence type="ECO:0000256" key="6">
    <source>
        <dbReference type="ARBA" id="ARBA00023141"/>
    </source>
</evidence>
<keyword evidence="4 7" id="KW-0418">Kinase</keyword>
<feature type="binding site" evidence="7">
    <location>
        <position position="32"/>
    </location>
    <ligand>
        <name>substrate</name>
    </ligand>
</feature>
<dbReference type="EC" id="2.7.1.71" evidence="7"/>
<comment type="catalytic activity">
    <reaction evidence="7">
        <text>shikimate + ATP = 3-phosphoshikimate + ADP + H(+)</text>
        <dbReference type="Rhea" id="RHEA:13121"/>
        <dbReference type="ChEBI" id="CHEBI:15378"/>
        <dbReference type="ChEBI" id="CHEBI:30616"/>
        <dbReference type="ChEBI" id="CHEBI:36208"/>
        <dbReference type="ChEBI" id="CHEBI:145989"/>
        <dbReference type="ChEBI" id="CHEBI:456216"/>
        <dbReference type="EC" id="2.7.1.71"/>
    </reaction>
</comment>
<sequence length="173" mass="19836">MKIILIGYMGSGKSVVGKALAVQKQLPFLDLDEEISRREKKSIPEIFSDAGEIYFRRKEAEVLKELLEQEANFVLSLGGGTPCYGKNLELIKNAAHTHTVFLKTGLEELTARLIKERENRPLIQEFDTPALLNDFIRKHLFERNYYYNQSDLSLVTDDKSVPQLVTEIENYLN</sequence>
<dbReference type="Pfam" id="PF01202">
    <property type="entry name" value="SKI"/>
    <property type="match status" value="1"/>
</dbReference>
<keyword evidence="3 7" id="KW-0547">Nucleotide-binding</keyword>
<feature type="binding site" evidence="7">
    <location>
        <position position="79"/>
    </location>
    <ligand>
        <name>substrate</name>
    </ligand>
</feature>
<dbReference type="Gene3D" id="3.40.50.300">
    <property type="entry name" value="P-loop containing nucleotide triphosphate hydrolases"/>
    <property type="match status" value="1"/>
</dbReference>
<feature type="binding site" evidence="7">
    <location>
        <begin position="10"/>
        <end position="15"/>
    </location>
    <ligand>
        <name>ATP</name>
        <dbReference type="ChEBI" id="CHEBI:30616"/>
    </ligand>
</feature>
<comment type="pathway">
    <text evidence="7">Metabolic intermediate biosynthesis; chorismate biosynthesis; chorismate from D-erythrose 4-phosphate and phosphoenolpyruvate: step 5/7.</text>
</comment>
<dbReference type="PRINTS" id="PR01100">
    <property type="entry name" value="SHIKIMTKNASE"/>
</dbReference>
<dbReference type="SUPFAM" id="SSF52540">
    <property type="entry name" value="P-loop containing nucleoside triphosphate hydrolases"/>
    <property type="match status" value="1"/>
</dbReference>
<dbReference type="RefSeq" id="WP_168139077.1">
    <property type="nucleotide sequence ID" value="NZ_JAAVJR010000010.1"/>
</dbReference>
<comment type="function">
    <text evidence="7">Catalyzes the specific phosphorylation of the 3-hydroxyl group of shikimic acid using ATP as a cosubstrate.</text>
</comment>
<dbReference type="HAMAP" id="MF_00109">
    <property type="entry name" value="Shikimate_kinase"/>
    <property type="match status" value="1"/>
</dbReference>
<comment type="subcellular location">
    <subcellularLocation>
        <location evidence="7">Cytoplasm</location>
    </subcellularLocation>
</comment>
<name>A0ABX1D4R3_9FLAO</name>
<comment type="similarity">
    <text evidence="7">Belongs to the shikimate kinase family.</text>
</comment>
<dbReference type="InterPro" id="IPR000623">
    <property type="entry name" value="Shikimate_kinase/TSH1"/>
</dbReference>
<dbReference type="InterPro" id="IPR031322">
    <property type="entry name" value="Shikimate/glucono_kinase"/>
</dbReference>
<keyword evidence="1 7" id="KW-0028">Amino-acid biosynthesis</keyword>
<evidence type="ECO:0000256" key="7">
    <source>
        <dbReference type="HAMAP-Rule" id="MF_00109"/>
    </source>
</evidence>
<dbReference type="Proteomes" id="UP000703674">
    <property type="component" value="Unassembled WGS sequence"/>
</dbReference>
<accession>A0ABX1D4R3</accession>
<feature type="binding site" evidence="7">
    <location>
        <position position="143"/>
    </location>
    <ligand>
        <name>substrate</name>
    </ligand>
</feature>
<evidence type="ECO:0000256" key="4">
    <source>
        <dbReference type="ARBA" id="ARBA00022777"/>
    </source>
</evidence>
<evidence type="ECO:0000256" key="2">
    <source>
        <dbReference type="ARBA" id="ARBA00022679"/>
    </source>
</evidence>
<evidence type="ECO:0000256" key="1">
    <source>
        <dbReference type="ARBA" id="ARBA00022605"/>
    </source>
</evidence>
<comment type="subunit">
    <text evidence="7">Monomer.</text>
</comment>
<gene>
    <name evidence="7" type="primary">aroK</name>
    <name evidence="8" type="ORF">HC175_13770</name>
</gene>
<reference evidence="8 9" key="1">
    <citation type="submission" date="2020-03" db="EMBL/GenBank/DDBJ databases">
        <title>Salinimicrobium sp. nov, isolated from SCS.</title>
        <authorList>
            <person name="Cao W.R."/>
        </authorList>
    </citation>
    <scope>NUCLEOTIDE SEQUENCE [LARGE SCALE GENOMIC DNA]</scope>
    <source>
        <strain evidence="9">J15B91</strain>
    </source>
</reference>
<dbReference type="GO" id="GO:0016301">
    <property type="term" value="F:kinase activity"/>
    <property type="evidence" value="ECO:0007669"/>
    <property type="project" value="UniProtKB-KW"/>
</dbReference>
<comment type="cofactor">
    <cofactor evidence="7">
        <name>Mg(2+)</name>
        <dbReference type="ChEBI" id="CHEBI:18420"/>
    </cofactor>
    <text evidence="7">Binds 1 Mg(2+) ion per subunit.</text>
</comment>
<comment type="caution">
    <text evidence="8">The sequence shown here is derived from an EMBL/GenBank/DDBJ whole genome shotgun (WGS) entry which is preliminary data.</text>
</comment>
<keyword evidence="7" id="KW-0460">Magnesium</keyword>
<keyword evidence="7" id="KW-0479">Metal-binding</keyword>
<evidence type="ECO:0000313" key="8">
    <source>
        <dbReference type="EMBL" id="NJW53986.1"/>
    </source>
</evidence>
<evidence type="ECO:0000313" key="9">
    <source>
        <dbReference type="Proteomes" id="UP000703674"/>
    </source>
</evidence>
<organism evidence="8 9">
    <name type="scientific">Salinimicrobium oceani</name>
    <dbReference type="NCBI Taxonomy" id="2722702"/>
    <lineage>
        <taxon>Bacteria</taxon>
        <taxon>Pseudomonadati</taxon>
        <taxon>Bacteroidota</taxon>
        <taxon>Flavobacteriia</taxon>
        <taxon>Flavobacteriales</taxon>
        <taxon>Flavobacteriaceae</taxon>
        <taxon>Salinimicrobium</taxon>
    </lineage>
</organism>
<evidence type="ECO:0000256" key="5">
    <source>
        <dbReference type="ARBA" id="ARBA00022840"/>
    </source>
</evidence>
<keyword evidence="9" id="KW-1185">Reference proteome</keyword>
<feature type="binding site" evidence="7">
    <location>
        <position position="14"/>
    </location>
    <ligand>
        <name>Mg(2+)</name>
        <dbReference type="ChEBI" id="CHEBI:18420"/>
    </ligand>
</feature>
<protein>
    <recommendedName>
        <fullName evidence="7">Shikimate kinase</fullName>
        <shortName evidence="7">SK</shortName>
        <ecNumber evidence="7">2.7.1.71</ecNumber>
    </recommendedName>
</protein>
<proteinExistence type="inferred from homology"/>
<dbReference type="CDD" id="cd00464">
    <property type="entry name" value="SK"/>
    <property type="match status" value="1"/>
</dbReference>
<comment type="caution">
    <text evidence="7">Lacks conserved residue(s) required for the propagation of feature annotation.</text>
</comment>
<keyword evidence="7" id="KW-0963">Cytoplasm</keyword>
<keyword evidence="6 7" id="KW-0057">Aromatic amino acid biosynthesis</keyword>